<reference evidence="1 2" key="1">
    <citation type="submission" date="2015-11" db="EMBL/GenBank/DDBJ databases">
        <title>Genome sequences of Lysobacter enzymogenes strain C3 and Lysobacter antibioticus ATCC 29479.</title>
        <authorList>
            <person name="Kobayashi D.Y."/>
        </authorList>
    </citation>
    <scope>NUCLEOTIDE SEQUENCE [LARGE SCALE GENOMIC DNA]</scope>
    <source>
        <strain evidence="1 2">C3</strain>
    </source>
</reference>
<dbReference type="RefSeq" id="WP_057948068.1">
    <property type="nucleotide sequence ID" value="NZ_CP110813.1"/>
</dbReference>
<protein>
    <submittedName>
        <fullName evidence="1">YaeQ family protein</fullName>
    </submittedName>
</protein>
<name>A0A0S2DJ48_LYSEN</name>
<sequence length="186" mass="20720">MALNATIVKIELQISDMDRHYYAAHALTLAQHPSETQQRLMVRTLAFALNAHERLEFGPGLSAEGEEPEIALRDYTGDIELWIDVGQPDESRIRKACGRSRQVVVVNYGGNAADIWWDKNANALQRLKNLSVIDIDSACVEAMAAMVERSFRLDCQIQDGEVTLTTDKASLSLVPRRRLDAGVRVA</sequence>
<dbReference type="STRING" id="69.GLE_3135"/>
<dbReference type="PANTHER" id="PTHR38784">
    <property type="entry name" value="SUCROSE PHOSPHORYLASE"/>
    <property type="match status" value="1"/>
</dbReference>
<evidence type="ECO:0000313" key="2">
    <source>
        <dbReference type="Proteomes" id="UP000061569"/>
    </source>
</evidence>
<evidence type="ECO:0000313" key="1">
    <source>
        <dbReference type="EMBL" id="ALN58482.1"/>
    </source>
</evidence>
<proteinExistence type="predicted"/>
<dbReference type="PANTHER" id="PTHR38784:SF1">
    <property type="entry name" value="SUCROSE PHOSPHORYLASE"/>
    <property type="match status" value="1"/>
</dbReference>
<dbReference type="PATRIC" id="fig|69.6.peg.3093"/>
<accession>A0A0S2DJ48</accession>
<dbReference type="SMART" id="SM01322">
    <property type="entry name" value="YaeQ"/>
    <property type="match status" value="1"/>
</dbReference>
<dbReference type="AlphaFoldDB" id="A0A0S2DJ48"/>
<dbReference type="PIRSF" id="PIRSF011484">
    <property type="entry name" value="YaeQ"/>
    <property type="match status" value="1"/>
</dbReference>
<dbReference type="InterPro" id="IPR011335">
    <property type="entry name" value="Restrct_endonuc-II-like"/>
</dbReference>
<organism evidence="1 2">
    <name type="scientific">Lysobacter enzymogenes</name>
    <dbReference type="NCBI Taxonomy" id="69"/>
    <lineage>
        <taxon>Bacteria</taxon>
        <taxon>Pseudomonadati</taxon>
        <taxon>Pseudomonadota</taxon>
        <taxon>Gammaproteobacteria</taxon>
        <taxon>Lysobacterales</taxon>
        <taxon>Lysobacteraceae</taxon>
        <taxon>Lysobacter</taxon>
    </lineage>
</organism>
<dbReference type="Proteomes" id="UP000061569">
    <property type="component" value="Chromosome"/>
</dbReference>
<dbReference type="Gene3D" id="3.10.640.10">
    <property type="entry name" value="Restriction endonuclease-like alpha-beta roll domain"/>
    <property type="match status" value="1"/>
</dbReference>
<dbReference type="EMBL" id="CP013140">
    <property type="protein sequence ID" value="ALN58482.1"/>
    <property type="molecule type" value="Genomic_DNA"/>
</dbReference>
<dbReference type="SUPFAM" id="SSF52980">
    <property type="entry name" value="Restriction endonuclease-like"/>
    <property type="match status" value="1"/>
</dbReference>
<dbReference type="OrthoDB" id="5293309at2"/>
<gene>
    <name evidence="1" type="ORF">GLE_3135</name>
</gene>
<dbReference type="Pfam" id="PF07152">
    <property type="entry name" value="YaeQ"/>
    <property type="match status" value="1"/>
</dbReference>
<dbReference type="CDD" id="cd22368">
    <property type="entry name" value="YaeQ-like"/>
    <property type="match status" value="1"/>
</dbReference>
<dbReference type="InterPro" id="IPR009822">
    <property type="entry name" value="YaeQ"/>
</dbReference>
<dbReference type="InterPro" id="IPR038590">
    <property type="entry name" value="YaeQ_sf"/>
</dbReference>
<dbReference type="KEGG" id="lez:GLE_3135"/>